<dbReference type="OMA" id="APRIWCG"/>
<keyword evidence="3" id="KW-1185">Reference proteome</keyword>
<dbReference type="EMBL" id="KB456271">
    <property type="protein sequence ID" value="EMF08562.1"/>
    <property type="molecule type" value="Genomic_DNA"/>
</dbReference>
<dbReference type="InterPro" id="IPR056444">
    <property type="entry name" value="Zn_ribbon_GRF_2"/>
</dbReference>
<proteinExistence type="predicted"/>
<protein>
    <recommendedName>
        <fullName evidence="1">GRF-like zinc ribbon domain-containing protein</fullName>
    </recommendedName>
</protein>
<evidence type="ECO:0000313" key="3">
    <source>
        <dbReference type="Proteomes" id="UP000016931"/>
    </source>
</evidence>
<evidence type="ECO:0000313" key="2">
    <source>
        <dbReference type="EMBL" id="EMF08562.1"/>
    </source>
</evidence>
<gene>
    <name evidence="2" type="ORF">SEPMUDRAFT_9919</name>
</gene>
<dbReference type="OrthoDB" id="4469945at2759"/>
<dbReference type="HOGENOM" id="CLU_146190_0_0_1"/>
<feature type="non-terminal residue" evidence="2">
    <location>
        <position position="1"/>
    </location>
</feature>
<dbReference type="eggNOG" id="ENOG502SYG5">
    <property type="taxonomic scope" value="Eukaryota"/>
</dbReference>
<sequence length="101" mass="11628">PRCSSCDATYPYLRRFVTRRSNRNGNAGRPYLKCMPCEKFITFLDDRGINFDGPHCLCDFPCRLQVSGRYVVTTTPRGLHYVCAFGRCKYHEPVKRDGKGN</sequence>
<feature type="domain" description="GRF-like zinc ribbon" evidence="1">
    <location>
        <begin position="1"/>
        <end position="47"/>
    </location>
</feature>
<accession>M3CWR7</accession>
<organism evidence="2 3">
    <name type="scientific">Sphaerulina musiva (strain SO2202)</name>
    <name type="common">Poplar stem canker fungus</name>
    <name type="synonym">Septoria musiva</name>
    <dbReference type="NCBI Taxonomy" id="692275"/>
    <lineage>
        <taxon>Eukaryota</taxon>
        <taxon>Fungi</taxon>
        <taxon>Dikarya</taxon>
        <taxon>Ascomycota</taxon>
        <taxon>Pezizomycotina</taxon>
        <taxon>Dothideomycetes</taxon>
        <taxon>Dothideomycetidae</taxon>
        <taxon>Mycosphaerellales</taxon>
        <taxon>Mycosphaerellaceae</taxon>
        <taxon>Sphaerulina</taxon>
    </lineage>
</organism>
<dbReference type="RefSeq" id="XP_016756683.1">
    <property type="nucleotide sequence ID" value="XM_016910657.1"/>
</dbReference>
<dbReference type="Proteomes" id="UP000016931">
    <property type="component" value="Unassembled WGS sequence"/>
</dbReference>
<dbReference type="AlphaFoldDB" id="M3CWR7"/>
<evidence type="ECO:0000259" key="1">
    <source>
        <dbReference type="Pfam" id="PF23549"/>
    </source>
</evidence>
<name>M3CWR7_SPHMS</name>
<reference evidence="2 3" key="1">
    <citation type="journal article" date="2012" name="PLoS Pathog.">
        <title>Diverse lifestyles and strategies of plant pathogenesis encoded in the genomes of eighteen Dothideomycetes fungi.</title>
        <authorList>
            <person name="Ohm R.A."/>
            <person name="Feau N."/>
            <person name="Henrissat B."/>
            <person name="Schoch C.L."/>
            <person name="Horwitz B.A."/>
            <person name="Barry K.W."/>
            <person name="Condon B.J."/>
            <person name="Copeland A.C."/>
            <person name="Dhillon B."/>
            <person name="Glaser F."/>
            <person name="Hesse C.N."/>
            <person name="Kosti I."/>
            <person name="LaButti K."/>
            <person name="Lindquist E.A."/>
            <person name="Lucas S."/>
            <person name="Salamov A.A."/>
            <person name="Bradshaw R.E."/>
            <person name="Ciuffetti L."/>
            <person name="Hamelin R.C."/>
            <person name="Kema G.H.J."/>
            <person name="Lawrence C."/>
            <person name="Scott J.A."/>
            <person name="Spatafora J.W."/>
            <person name="Turgeon B.G."/>
            <person name="de Wit P.J.G.M."/>
            <person name="Zhong S."/>
            <person name="Goodwin S.B."/>
            <person name="Grigoriev I.V."/>
        </authorList>
    </citation>
    <scope>NUCLEOTIDE SEQUENCE [LARGE SCALE GENOMIC DNA]</scope>
    <source>
        <strain evidence="2 3">SO2202</strain>
    </source>
</reference>
<dbReference type="Pfam" id="PF23549">
    <property type="entry name" value="Zn_ribbon_GRF_2"/>
    <property type="match status" value="1"/>
</dbReference>
<dbReference type="GeneID" id="27907794"/>
<feature type="non-terminal residue" evidence="2">
    <location>
        <position position="101"/>
    </location>
</feature>